<reference evidence="3" key="1">
    <citation type="submission" date="2016-03" db="EMBL/GenBank/DDBJ databases">
        <title>Updated assembly of Pseudogymnoascus destructans, the fungus causing white-nose syndrome of bats.</title>
        <authorList>
            <person name="Palmer J.M."/>
            <person name="Drees K.P."/>
            <person name="Foster J.T."/>
            <person name="Lindner D.L."/>
        </authorList>
    </citation>
    <scope>NUCLEOTIDE SEQUENCE [LARGE SCALE GENOMIC DNA]</scope>
    <source>
        <strain evidence="3">20631-21</strain>
    </source>
</reference>
<name>A0A177AKZ2_9PEZI</name>
<organism evidence="3">
    <name type="scientific">Pseudogymnoascus destructans</name>
    <dbReference type="NCBI Taxonomy" id="655981"/>
    <lineage>
        <taxon>Eukaryota</taxon>
        <taxon>Fungi</taxon>
        <taxon>Dikarya</taxon>
        <taxon>Ascomycota</taxon>
        <taxon>Pezizomycotina</taxon>
        <taxon>Leotiomycetes</taxon>
        <taxon>Thelebolales</taxon>
        <taxon>Thelebolaceae</taxon>
        <taxon>Pseudogymnoascus</taxon>
    </lineage>
</organism>
<dbReference type="EMBL" id="KV441388">
    <property type="protein sequence ID" value="OAF61951.1"/>
    <property type="molecule type" value="Genomic_DNA"/>
</dbReference>
<protein>
    <recommendedName>
        <fullName evidence="2">Aminotransferase class I/classII large domain-containing protein</fullName>
    </recommendedName>
</protein>
<dbReference type="PRINTS" id="PR00753">
    <property type="entry name" value="ACCSYNTHASE"/>
</dbReference>
<dbReference type="InterPro" id="IPR015422">
    <property type="entry name" value="PyrdxlP-dep_Trfase_small"/>
</dbReference>
<dbReference type="InterPro" id="IPR015424">
    <property type="entry name" value="PyrdxlP-dep_Trfase"/>
</dbReference>
<dbReference type="RefSeq" id="XP_024327225.1">
    <property type="nucleotide sequence ID" value="XM_024465379.1"/>
</dbReference>
<dbReference type="Gene3D" id="3.90.1150.10">
    <property type="entry name" value="Aspartate Aminotransferase, domain 1"/>
    <property type="match status" value="1"/>
</dbReference>
<dbReference type="GO" id="GO:0006520">
    <property type="term" value="P:amino acid metabolic process"/>
    <property type="evidence" value="ECO:0007669"/>
    <property type="project" value="TreeGrafter"/>
</dbReference>
<dbReference type="OrthoDB" id="7042322at2759"/>
<dbReference type="InterPro" id="IPR050478">
    <property type="entry name" value="Ethylene_sulfur-biosynth"/>
</dbReference>
<gene>
    <name evidence="3" type="ORF">VC83_01705</name>
</gene>
<dbReference type="GO" id="GO:0030170">
    <property type="term" value="F:pyridoxal phosphate binding"/>
    <property type="evidence" value="ECO:0007669"/>
    <property type="project" value="InterPro"/>
</dbReference>
<dbReference type="VEuPathDB" id="FungiDB:GMDG_06133"/>
<evidence type="ECO:0000313" key="3">
    <source>
        <dbReference type="EMBL" id="OAF61951.1"/>
    </source>
</evidence>
<evidence type="ECO:0000256" key="1">
    <source>
        <dbReference type="ARBA" id="ARBA00022898"/>
    </source>
</evidence>
<dbReference type="SUPFAM" id="SSF53383">
    <property type="entry name" value="PLP-dependent transferases"/>
    <property type="match status" value="1"/>
</dbReference>
<dbReference type="PANTHER" id="PTHR43795:SF39">
    <property type="entry name" value="AMINOTRANSFERASE CLASS I_CLASSII DOMAIN-CONTAINING PROTEIN"/>
    <property type="match status" value="1"/>
</dbReference>
<dbReference type="CDD" id="cd00609">
    <property type="entry name" value="AAT_like"/>
    <property type="match status" value="1"/>
</dbReference>
<dbReference type="Gene3D" id="3.40.640.10">
    <property type="entry name" value="Type I PLP-dependent aspartate aminotransferase-like (Major domain)"/>
    <property type="match status" value="1"/>
</dbReference>
<dbReference type="Pfam" id="PF00155">
    <property type="entry name" value="Aminotran_1_2"/>
    <property type="match status" value="1"/>
</dbReference>
<evidence type="ECO:0000259" key="2">
    <source>
        <dbReference type="Pfam" id="PF00155"/>
    </source>
</evidence>
<sequence length="425" mass="46665">MATTLSGRGQRSFSAYDVSIPEITDNVYDGKSNPSGVISLGLSENHLIHGNVVDFINKHFKIDEFTATTYTGTTIGGVDLRRAVAKHINKYFNPTVPVGIKEVGIANGVTAICSMLAFMLGDVGDGILLMRPIYGKFENDLTIVAQCKTLYANMDDTDPFSETVVEKYALRLAQAKADGTNPRAILICNPHNPSGRCYPKVTLIALMKFCAQHNLHLISDEVYALTAFETADPSSAPFTSVIEIDTIGIIDPRYLHVGYGFSKDFGAPGLHIAALVTRNDEVQQAFEAIGLLHAPSGPSCAIVLAMLEDDNFVEDTIKLSHIKLAENYELVTRMLDKVGITYWKGGRAGFFLWIDLSRFLPLSEGTQKDAEREKMLAGRLLEGGIFLNPGAEWAERPGWFRLIFSHEKGKVEEGVKRLIKTLCGE</sequence>
<dbReference type="GO" id="GO:0008483">
    <property type="term" value="F:transaminase activity"/>
    <property type="evidence" value="ECO:0007669"/>
    <property type="project" value="TreeGrafter"/>
</dbReference>
<dbReference type="InterPro" id="IPR004839">
    <property type="entry name" value="Aminotransferase_I/II_large"/>
</dbReference>
<keyword evidence="1" id="KW-0663">Pyridoxal phosphate</keyword>
<dbReference type="eggNOG" id="KOG0256">
    <property type="taxonomic scope" value="Eukaryota"/>
</dbReference>
<accession>A0A177AKZ2</accession>
<dbReference type="GeneID" id="36284793"/>
<dbReference type="AlphaFoldDB" id="A0A177AKZ2"/>
<dbReference type="Proteomes" id="UP000077154">
    <property type="component" value="Unassembled WGS sequence"/>
</dbReference>
<dbReference type="PANTHER" id="PTHR43795">
    <property type="entry name" value="BIFUNCTIONAL ASPARTATE AMINOTRANSFERASE AND GLUTAMATE/ASPARTATE-PREPHENATE AMINOTRANSFERASE-RELATED"/>
    <property type="match status" value="1"/>
</dbReference>
<dbReference type="InterPro" id="IPR015421">
    <property type="entry name" value="PyrdxlP-dep_Trfase_major"/>
</dbReference>
<proteinExistence type="predicted"/>
<feature type="domain" description="Aminotransferase class I/classII large" evidence="2">
    <location>
        <begin position="40"/>
        <end position="418"/>
    </location>
</feature>